<dbReference type="PANTHER" id="PTHR33495">
    <property type="entry name" value="ANTI-SIGMA FACTOR ANTAGONIST TM_1081-RELATED-RELATED"/>
    <property type="match status" value="1"/>
</dbReference>
<dbReference type="PROSITE" id="PS50801">
    <property type="entry name" value="STAS"/>
    <property type="match status" value="1"/>
</dbReference>
<evidence type="ECO:0000313" key="2">
    <source>
        <dbReference type="EMBL" id="QJY47765.1"/>
    </source>
</evidence>
<evidence type="ECO:0000259" key="1">
    <source>
        <dbReference type="PROSITE" id="PS50801"/>
    </source>
</evidence>
<proteinExistence type="predicted"/>
<dbReference type="Proteomes" id="UP000505377">
    <property type="component" value="Chromosome"/>
</dbReference>
<dbReference type="PANTHER" id="PTHR33495:SF2">
    <property type="entry name" value="ANTI-SIGMA FACTOR ANTAGONIST TM_1081-RELATED"/>
    <property type="match status" value="1"/>
</dbReference>
<name>A0A6M6JKK2_9PSEU</name>
<dbReference type="SUPFAM" id="SSF52091">
    <property type="entry name" value="SpoIIaa-like"/>
    <property type="match status" value="1"/>
</dbReference>
<dbReference type="KEGG" id="pbro:HOP40_19725"/>
<dbReference type="AlphaFoldDB" id="A0A6M6JKK2"/>
<evidence type="ECO:0000313" key="3">
    <source>
        <dbReference type="Proteomes" id="UP000505377"/>
    </source>
</evidence>
<dbReference type="InterPro" id="IPR002645">
    <property type="entry name" value="STAS_dom"/>
</dbReference>
<dbReference type="Pfam" id="PF13466">
    <property type="entry name" value="STAS_2"/>
    <property type="match status" value="1"/>
</dbReference>
<protein>
    <submittedName>
        <fullName evidence="2">STAS domain-containing protein</fullName>
    </submittedName>
</protein>
<sequence>MTQHDDGDVRRVVLRGELDITTVERADAQVTEAEASAPAVLLLDLSELTFVDSSGVRLVLLADDRARACGRRLAVRLGAGPALRVFRALGLLPKLEIIPEPPRNYDTA</sequence>
<dbReference type="RefSeq" id="WP_172160725.1">
    <property type="nucleotide sequence ID" value="NZ_CP053564.1"/>
</dbReference>
<keyword evidence="3" id="KW-1185">Reference proteome</keyword>
<dbReference type="GO" id="GO:0043856">
    <property type="term" value="F:anti-sigma factor antagonist activity"/>
    <property type="evidence" value="ECO:0007669"/>
    <property type="project" value="TreeGrafter"/>
</dbReference>
<dbReference type="CDD" id="cd07043">
    <property type="entry name" value="STAS_anti-anti-sigma_factors"/>
    <property type="match status" value="1"/>
</dbReference>
<dbReference type="EMBL" id="CP053564">
    <property type="protein sequence ID" value="QJY47765.1"/>
    <property type="molecule type" value="Genomic_DNA"/>
</dbReference>
<dbReference type="InterPro" id="IPR058548">
    <property type="entry name" value="MlaB-like_STAS"/>
</dbReference>
<dbReference type="Gene3D" id="3.30.750.24">
    <property type="entry name" value="STAS domain"/>
    <property type="match status" value="1"/>
</dbReference>
<reference evidence="2 3" key="1">
    <citation type="submission" date="2020-05" db="EMBL/GenBank/DDBJ databases">
        <authorList>
            <person name="Mo P."/>
        </authorList>
    </citation>
    <scope>NUCLEOTIDE SEQUENCE [LARGE SCALE GENOMIC DNA]</scope>
    <source>
        <strain evidence="2 3">Gen01</strain>
    </source>
</reference>
<gene>
    <name evidence="2" type="ORF">HOP40_19725</name>
</gene>
<accession>A0A6M6JKK2</accession>
<organism evidence="2 3">
    <name type="scientific">Pseudonocardia broussonetiae</name>
    <dbReference type="NCBI Taxonomy" id="2736640"/>
    <lineage>
        <taxon>Bacteria</taxon>
        <taxon>Bacillati</taxon>
        <taxon>Actinomycetota</taxon>
        <taxon>Actinomycetes</taxon>
        <taxon>Pseudonocardiales</taxon>
        <taxon>Pseudonocardiaceae</taxon>
        <taxon>Pseudonocardia</taxon>
    </lineage>
</organism>
<feature type="domain" description="STAS" evidence="1">
    <location>
        <begin position="1"/>
        <end position="108"/>
    </location>
</feature>
<dbReference type="InterPro" id="IPR036513">
    <property type="entry name" value="STAS_dom_sf"/>
</dbReference>